<gene>
    <name evidence="1" type="ordered locus">Igag_1280</name>
</gene>
<proteinExistence type="predicted"/>
<keyword evidence="2" id="KW-1185">Reference proteome</keyword>
<dbReference type="EMBL" id="CP002098">
    <property type="protein sequence ID" value="ADM28084.1"/>
    <property type="molecule type" value="Genomic_DNA"/>
</dbReference>
<dbReference type="AlphaFoldDB" id="E0SPM8"/>
<name>E0SPM8_IGNAA</name>
<dbReference type="SUPFAM" id="SSF56747">
    <property type="entry name" value="Prim-pol domain"/>
    <property type="match status" value="1"/>
</dbReference>
<dbReference type="HOGENOM" id="CLU_053469_0_0_2"/>
<reference evidence="1 2" key="1">
    <citation type="journal article" date="2010" name="Stand. Genomic Sci.">
        <title>Complete genome sequence of Ignisphaera aggregans type strain (AQ1.S1).</title>
        <authorList>
            <person name="Goker M."/>
            <person name="Held B."/>
            <person name="Lapidus A."/>
            <person name="Nolan M."/>
            <person name="Spring S."/>
            <person name="Yasawong M."/>
            <person name="Lucas S."/>
            <person name="Glavina Del Rio T."/>
            <person name="Tice H."/>
            <person name="Cheng J.F."/>
            <person name="Goodwin L."/>
            <person name="Tapia R."/>
            <person name="Pitluck S."/>
            <person name="Liolios K."/>
            <person name="Ivanova N."/>
            <person name="Mavromatis K."/>
            <person name="Mikhailova N."/>
            <person name="Pati A."/>
            <person name="Chen A."/>
            <person name="Palaniappan K."/>
            <person name="Brambilla E."/>
            <person name="Land M."/>
            <person name="Hauser L."/>
            <person name="Chang Y.J."/>
            <person name="Jeffries C.D."/>
            <person name="Brettin T."/>
            <person name="Detter J.C."/>
            <person name="Han C."/>
            <person name="Rohde M."/>
            <person name="Sikorski J."/>
            <person name="Woyke T."/>
            <person name="Bristow J."/>
            <person name="Eisen J.A."/>
            <person name="Markowitz V."/>
            <person name="Hugenholtz P."/>
            <person name="Kyrpides N.C."/>
            <person name="Klenk H.P."/>
        </authorList>
    </citation>
    <scope>NUCLEOTIDE SEQUENCE [LARGE SCALE GENOMIC DNA]</scope>
    <source>
        <strain evidence="2">DSM 17230 / JCM 13409 / AQ1.S1</strain>
    </source>
</reference>
<evidence type="ECO:0000313" key="2">
    <source>
        <dbReference type="Proteomes" id="UP000001304"/>
    </source>
</evidence>
<evidence type="ECO:0000313" key="1">
    <source>
        <dbReference type="EMBL" id="ADM28084.1"/>
    </source>
</evidence>
<accession>E0SPM8</accession>
<dbReference type="Gene3D" id="3.90.920.10">
    <property type="entry name" value="DNA primase, PRIM domain"/>
    <property type="match status" value="1"/>
</dbReference>
<organism evidence="1 2">
    <name type="scientific">Ignisphaera aggregans (strain DSM 17230 / JCM 13409 / AQ1.S1)</name>
    <dbReference type="NCBI Taxonomy" id="583356"/>
    <lineage>
        <taxon>Archaea</taxon>
        <taxon>Thermoproteota</taxon>
        <taxon>Thermoprotei</taxon>
        <taxon>Desulfurococcales</taxon>
        <taxon>Desulfurococcaceae</taxon>
        <taxon>Ignisphaera</taxon>
    </lineage>
</organism>
<sequence length="501" mass="58855">MSVVYKHYSRREVQEAIWEFCIGRWVAIEGSIVNDRIFIRYSAGKPLSIASKDDVYLYVYKYRNLNVRTFYASINIYNDLSSIEKLDSVQNVVGVTPFWDIDASLDTWKYAIEAAKTIYRVLEDEGIMKSVYFVWSGEGIHVRIHEKAFPREIFSDYSPIDIAYAVVEYVVRKVREDLERLHRESGGILKVENLIDMKRVFTVPLSLHRRHDVVAIVIDPRDIDNFDLSWIQIDSFRTSDAWKRYEEGEAENLVKKAIELIKEKKLDRTYIGIRGTILRDFESDIPRFQVMALLQAVRYYLLTGDIVKAKSFGLNRAIFYAYLKHYGRFYASSKRRHLEIDEEGDIVSLLNQLNESIAKESIKKALDEKYKELPVRDGVEVSERGLFMIGGKEQTEEDFDKNVVRKIENIIPFELAWEAAIKYVSRYPKTILIDPQKFYKHVYEPVRDGFIEKVVKEVIQFEDMEQNLEKTKDLTTSRAGLDTERIMKHHSLLRWVKKEKK</sequence>
<dbReference type="BioCyc" id="IAGG583356:GHAH-1262-MONOMER"/>
<dbReference type="Proteomes" id="UP000001304">
    <property type="component" value="Chromosome"/>
</dbReference>
<protein>
    <submittedName>
        <fullName evidence="1">Uncharacterized protein</fullName>
    </submittedName>
</protein>
<dbReference type="KEGG" id="iag:Igag_1280"/>